<accession>A0A391P118</accession>
<gene>
    <name evidence="1" type="ORF">KIPB_002910</name>
</gene>
<evidence type="ECO:0000313" key="1">
    <source>
        <dbReference type="EMBL" id="GCA62342.1"/>
    </source>
</evidence>
<comment type="caution">
    <text evidence="1">The sequence shown here is derived from an EMBL/GenBank/DDBJ whole genome shotgun (WGS) entry which is preliminary data.</text>
</comment>
<dbReference type="EMBL" id="BDIP01000522">
    <property type="protein sequence ID" value="GCA62342.1"/>
    <property type="molecule type" value="Genomic_DNA"/>
</dbReference>
<dbReference type="AlphaFoldDB" id="A0A391P118"/>
<keyword evidence="2" id="KW-1185">Reference proteome</keyword>
<organism evidence="1 2">
    <name type="scientific">Kipferlia bialata</name>
    <dbReference type="NCBI Taxonomy" id="797122"/>
    <lineage>
        <taxon>Eukaryota</taxon>
        <taxon>Metamonada</taxon>
        <taxon>Carpediemonas-like organisms</taxon>
        <taxon>Kipferlia</taxon>
    </lineage>
</organism>
<evidence type="ECO:0000313" key="2">
    <source>
        <dbReference type="Proteomes" id="UP000265618"/>
    </source>
</evidence>
<proteinExistence type="predicted"/>
<protein>
    <submittedName>
        <fullName evidence="1">Uncharacterized protein</fullName>
    </submittedName>
</protein>
<reference evidence="1 2" key="1">
    <citation type="journal article" date="2018" name="PLoS ONE">
        <title>The draft genome of Kipferlia bialata reveals reductive genome evolution in fornicate parasites.</title>
        <authorList>
            <person name="Tanifuji G."/>
            <person name="Takabayashi S."/>
            <person name="Kume K."/>
            <person name="Takagi M."/>
            <person name="Nakayama T."/>
            <person name="Kamikawa R."/>
            <person name="Inagaki Y."/>
            <person name="Hashimoto T."/>
        </authorList>
    </citation>
    <scope>NUCLEOTIDE SEQUENCE [LARGE SCALE GENOMIC DNA]</scope>
    <source>
        <strain evidence="1">NY0173</strain>
    </source>
</reference>
<sequence>TVPQCDDCSNRGFLTCCNLSLTNCGVEVCLDHKHDHWKVCNLGCTRPRRGWGSYDESSEIDSAFEDEYSDEY</sequence>
<feature type="non-terminal residue" evidence="1">
    <location>
        <position position="1"/>
    </location>
</feature>
<name>A0A391P118_9EUKA</name>
<dbReference type="Proteomes" id="UP000265618">
    <property type="component" value="Unassembled WGS sequence"/>
</dbReference>